<keyword evidence="2" id="KW-1185">Reference proteome</keyword>
<dbReference type="HOGENOM" id="CLU_3051615_0_0_1"/>
<gene>
    <name evidence="1" type="ORF">RirG_121740</name>
</gene>
<accession>A0A015JAZ0</accession>
<protein>
    <submittedName>
        <fullName evidence="1">Uncharacterized protein</fullName>
    </submittedName>
</protein>
<dbReference type="Proteomes" id="UP000022910">
    <property type="component" value="Unassembled WGS sequence"/>
</dbReference>
<proteinExistence type="predicted"/>
<sequence length="54" mass="6540">MSLLQYGFKRKKINRNDIFQEDQISEDEDNSNKDVKKLRINDKTFKSKWLAEFS</sequence>
<name>A0A015JAZ0_RHIIW</name>
<organism evidence="1 2">
    <name type="scientific">Rhizophagus irregularis (strain DAOM 197198w)</name>
    <name type="common">Glomus intraradices</name>
    <dbReference type="NCBI Taxonomy" id="1432141"/>
    <lineage>
        <taxon>Eukaryota</taxon>
        <taxon>Fungi</taxon>
        <taxon>Fungi incertae sedis</taxon>
        <taxon>Mucoromycota</taxon>
        <taxon>Glomeromycotina</taxon>
        <taxon>Glomeromycetes</taxon>
        <taxon>Glomerales</taxon>
        <taxon>Glomeraceae</taxon>
        <taxon>Rhizophagus</taxon>
    </lineage>
</organism>
<evidence type="ECO:0000313" key="2">
    <source>
        <dbReference type="Proteomes" id="UP000022910"/>
    </source>
</evidence>
<reference evidence="1 2" key="1">
    <citation type="submission" date="2014-02" db="EMBL/GenBank/DDBJ databases">
        <title>Single nucleus genome sequencing reveals high similarity among nuclei of an endomycorrhizal fungus.</title>
        <authorList>
            <person name="Lin K."/>
            <person name="Geurts R."/>
            <person name="Zhang Z."/>
            <person name="Limpens E."/>
            <person name="Saunders D.G."/>
            <person name="Mu D."/>
            <person name="Pang E."/>
            <person name="Cao H."/>
            <person name="Cha H."/>
            <person name="Lin T."/>
            <person name="Zhou Q."/>
            <person name="Shang Y."/>
            <person name="Li Y."/>
            <person name="Ivanov S."/>
            <person name="Sharma T."/>
            <person name="Velzen R.V."/>
            <person name="Ruijter N.D."/>
            <person name="Aanen D.K."/>
            <person name="Win J."/>
            <person name="Kamoun S."/>
            <person name="Bisseling T."/>
            <person name="Huang S."/>
        </authorList>
    </citation>
    <scope>NUCLEOTIDE SEQUENCE [LARGE SCALE GENOMIC DNA]</scope>
    <source>
        <strain evidence="2">DAOM197198w</strain>
    </source>
</reference>
<dbReference type="AlphaFoldDB" id="A0A015JAZ0"/>
<dbReference type="EMBL" id="JEMT01018531">
    <property type="protein sequence ID" value="EXX66652.1"/>
    <property type="molecule type" value="Genomic_DNA"/>
</dbReference>
<comment type="caution">
    <text evidence="1">The sequence shown here is derived from an EMBL/GenBank/DDBJ whole genome shotgun (WGS) entry which is preliminary data.</text>
</comment>
<evidence type="ECO:0000313" key="1">
    <source>
        <dbReference type="EMBL" id="EXX66652.1"/>
    </source>
</evidence>